<name>A0ABS6WB50_9BIFI</name>
<feature type="compositionally biased region" description="Basic and acidic residues" evidence="1">
    <location>
        <begin position="128"/>
        <end position="141"/>
    </location>
</feature>
<reference evidence="2 3" key="1">
    <citation type="submission" date="2021-05" db="EMBL/GenBank/DDBJ databases">
        <title>Phylogenetic classification of ten novel species belonging to the genus Bifidobacterium comprising B. colchicus sp. nov., B. abeli sp. nov., B. bicoloris sp. nov., B. guerezis sp. nov., B. rosaliae sp. nov., B. santillanensis sp. nov., B. argentati sp. nov., B. amazzoni sp. nov., B. pluviali sp. nov., and B. pinnaculum sp. nov.</title>
        <authorList>
            <person name="Lugli G.A."/>
            <person name="Ruiz Garcia L."/>
            <person name="Margolles A."/>
            <person name="Ventura M."/>
        </authorList>
    </citation>
    <scope>NUCLEOTIDE SEQUENCE [LARGE SCALE GENOMIC DNA]</scope>
    <source>
        <strain evidence="2 3">6T3</strain>
    </source>
</reference>
<dbReference type="EMBL" id="JAHBBD010000035">
    <property type="protein sequence ID" value="MBW3083740.1"/>
    <property type="molecule type" value="Genomic_DNA"/>
</dbReference>
<feature type="region of interest" description="Disordered" evidence="1">
    <location>
        <begin position="117"/>
        <end position="141"/>
    </location>
</feature>
<feature type="compositionally biased region" description="Basic and acidic residues" evidence="1">
    <location>
        <begin position="20"/>
        <end position="36"/>
    </location>
</feature>
<dbReference type="Proteomes" id="UP000812844">
    <property type="component" value="Unassembled WGS sequence"/>
</dbReference>
<organism evidence="2 3">
    <name type="scientific">Bifidobacterium phasiani</name>
    <dbReference type="NCBI Taxonomy" id="2834431"/>
    <lineage>
        <taxon>Bacteria</taxon>
        <taxon>Bacillati</taxon>
        <taxon>Actinomycetota</taxon>
        <taxon>Actinomycetes</taxon>
        <taxon>Bifidobacteriales</taxon>
        <taxon>Bifidobacteriaceae</taxon>
        <taxon>Bifidobacterium</taxon>
    </lineage>
</organism>
<comment type="caution">
    <text evidence="2">The sequence shown here is derived from an EMBL/GenBank/DDBJ whole genome shotgun (WGS) entry which is preliminary data.</text>
</comment>
<feature type="region of interest" description="Disordered" evidence="1">
    <location>
        <begin position="20"/>
        <end position="41"/>
    </location>
</feature>
<accession>A0ABS6WB50</accession>
<proteinExistence type="predicted"/>
<evidence type="ECO:0000313" key="3">
    <source>
        <dbReference type="Proteomes" id="UP000812844"/>
    </source>
</evidence>
<sequence length="141" mass="16516">MTKSIEEQIAENERRIQQIKERNRQLKRRQSEQERRARTKSLIEVGARVEQATGMTWRKQDDWDEFTKALHVTVSLSDGTKHTVADIIHTAYKRIHAVPRPNPDSMTTDKTIEPRGIQQTHHAAHQKPFRDTDRTQDLIRG</sequence>
<protein>
    <recommendedName>
        <fullName evidence="4">Mobilization protein</fullName>
    </recommendedName>
</protein>
<evidence type="ECO:0000313" key="2">
    <source>
        <dbReference type="EMBL" id="MBW3083740.1"/>
    </source>
</evidence>
<dbReference type="RefSeq" id="WP_219083218.1">
    <property type="nucleotide sequence ID" value="NZ_JAHBBD010000035.1"/>
</dbReference>
<evidence type="ECO:0000256" key="1">
    <source>
        <dbReference type="SAM" id="MobiDB-lite"/>
    </source>
</evidence>
<keyword evidence="3" id="KW-1185">Reference proteome</keyword>
<gene>
    <name evidence="2" type="ORF">KIH73_10330</name>
</gene>
<evidence type="ECO:0008006" key="4">
    <source>
        <dbReference type="Google" id="ProtNLM"/>
    </source>
</evidence>